<dbReference type="GO" id="GO:0016758">
    <property type="term" value="F:hexosyltransferase activity"/>
    <property type="evidence" value="ECO:0007669"/>
    <property type="project" value="UniProtKB-ARBA"/>
</dbReference>
<dbReference type="AlphaFoldDB" id="A0AAN6MS94"/>
<dbReference type="Proteomes" id="UP001303889">
    <property type="component" value="Unassembled WGS sequence"/>
</dbReference>
<sequence length="448" mass="48384">MAIKSNKPILVVTAFNASGHTAGLMQISEYLIKRGFQIYFVAGPTFKASIEALGAVYIENPFVWDDIYASAPAGADATWDIKHIFGASVPTAHRVLKETLERVRREHPTRQVIIVHEALSGGLGPFVYGAPLPKGYDSLPKVINFHTTIYAAADENLPPFGLGLPYDPTPENLALWQGISQQMVPVMTDVLGHYNDIYASLGATRPLVGPFFDIILGFGNATVMATTPSLEYPISHPDPTLRLIGGLPLKPLPADYAHPAWWPTITANAALPSSSEKKKLVFVTQGTIHRDYTEIIMPTLTALSERSDLLVVATLGARGATLPDTFPVPSNAIVADYLPYDAILPHAEVFVSNAGYGGFMQGVMNGVPMVLAGTMADKAEVAARAEWAGVAVNLRAQRPEGVAIMAGVDKVLGDGGYKKRAVELRAENEGMEALVRFERIVEELVERE</sequence>
<dbReference type="GO" id="GO:0008194">
    <property type="term" value="F:UDP-glycosyltransferase activity"/>
    <property type="evidence" value="ECO:0007669"/>
    <property type="project" value="InterPro"/>
</dbReference>
<evidence type="ECO:0000259" key="2">
    <source>
        <dbReference type="Pfam" id="PF06722"/>
    </source>
</evidence>
<evidence type="ECO:0000256" key="1">
    <source>
        <dbReference type="ARBA" id="ARBA00022679"/>
    </source>
</evidence>
<dbReference type="CDD" id="cd03784">
    <property type="entry name" value="GT1_Gtf-like"/>
    <property type="match status" value="1"/>
</dbReference>
<proteinExistence type="predicted"/>
<reference evidence="3" key="1">
    <citation type="journal article" date="2023" name="Mol. Phylogenet. Evol.">
        <title>Genome-scale phylogeny and comparative genomics of the fungal order Sordariales.</title>
        <authorList>
            <person name="Hensen N."/>
            <person name="Bonometti L."/>
            <person name="Westerberg I."/>
            <person name="Brannstrom I.O."/>
            <person name="Guillou S."/>
            <person name="Cros-Aarteil S."/>
            <person name="Calhoun S."/>
            <person name="Haridas S."/>
            <person name="Kuo A."/>
            <person name="Mondo S."/>
            <person name="Pangilinan J."/>
            <person name="Riley R."/>
            <person name="LaButti K."/>
            <person name="Andreopoulos B."/>
            <person name="Lipzen A."/>
            <person name="Chen C."/>
            <person name="Yan M."/>
            <person name="Daum C."/>
            <person name="Ng V."/>
            <person name="Clum A."/>
            <person name="Steindorff A."/>
            <person name="Ohm R.A."/>
            <person name="Martin F."/>
            <person name="Silar P."/>
            <person name="Natvig D.O."/>
            <person name="Lalanne C."/>
            <person name="Gautier V."/>
            <person name="Ament-Velasquez S.L."/>
            <person name="Kruys A."/>
            <person name="Hutchinson M.I."/>
            <person name="Powell A.J."/>
            <person name="Barry K."/>
            <person name="Miller A.N."/>
            <person name="Grigoriev I.V."/>
            <person name="Debuchy R."/>
            <person name="Gladieux P."/>
            <person name="Hiltunen Thoren M."/>
            <person name="Johannesson H."/>
        </authorList>
    </citation>
    <scope>NUCLEOTIDE SEQUENCE</scope>
    <source>
        <strain evidence="3">CBS 103.79</strain>
    </source>
</reference>
<dbReference type="SUPFAM" id="SSF53756">
    <property type="entry name" value="UDP-Glycosyltransferase/glycogen phosphorylase"/>
    <property type="match status" value="1"/>
</dbReference>
<dbReference type="Pfam" id="PF06722">
    <property type="entry name" value="EryCIII-like_C"/>
    <property type="match status" value="1"/>
</dbReference>
<keyword evidence="4" id="KW-1185">Reference proteome</keyword>
<gene>
    <name evidence="3" type="ORF">C8A05DRAFT_12121</name>
</gene>
<reference evidence="3" key="2">
    <citation type="submission" date="2023-05" db="EMBL/GenBank/DDBJ databases">
        <authorList>
            <consortium name="Lawrence Berkeley National Laboratory"/>
            <person name="Steindorff A."/>
            <person name="Hensen N."/>
            <person name="Bonometti L."/>
            <person name="Westerberg I."/>
            <person name="Brannstrom I.O."/>
            <person name="Guillou S."/>
            <person name="Cros-Aarteil S."/>
            <person name="Calhoun S."/>
            <person name="Haridas S."/>
            <person name="Kuo A."/>
            <person name="Mondo S."/>
            <person name="Pangilinan J."/>
            <person name="Riley R."/>
            <person name="Labutti K."/>
            <person name="Andreopoulos B."/>
            <person name="Lipzen A."/>
            <person name="Chen C."/>
            <person name="Yanf M."/>
            <person name="Daum C."/>
            <person name="Ng V."/>
            <person name="Clum A."/>
            <person name="Ohm R."/>
            <person name="Martin F."/>
            <person name="Silar P."/>
            <person name="Natvig D."/>
            <person name="Lalanne C."/>
            <person name="Gautier V."/>
            <person name="Ament-Velasquez S.L."/>
            <person name="Kruys A."/>
            <person name="Hutchinson M.I."/>
            <person name="Powell A.J."/>
            <person name="Barry K."/>
            <person name="Miller A.N."/>
            <person name="Grigoriev I.V."/>
            <person name="Debuchy R."/>
            <person name="Gladieux P."/>
            <person name="Thoren M.H."/>
            <person name="Johannesson H."/>
        </authorList>
    </citation>
    <scope>NUCLEOTIDE SEQUENCE</scope>
    <source>
        <strain evidence="3">CBS 103.79</strain>
    </source>
</reference>
<comment type="caution">
    <text evidence="3">The sequence shown here is derived from an EMBL/GenBank/DDBJ whole genome shotgun (WGS) entry which is preliminary data.</text>
</comment>
<accession>A0AAN6MS94</accession>
<dbReference type="PANTHER" id="PTHR21015:SF22">
    <property type="entry name" value="GLYCOSYLTRANSFERASE"/>
    <property type="match status" value="1"/>
</dbReference>
<dbReference type="InterPro" id="IPR002213">
    <property type="entry name" value="UDP_glucos_trans"/>
</dbReference>
<keyword evidence="1" id="KW-0808">Transferase</keyword>
<feature type="domain" description="Erythromycin biosynthesis protein CIII-like C-terminal" evidence="2">
    <location>
        <begin position="308"/>
        <end position="428"/>
    </location>
</feature>
<name>A0AAN6MS94_9PEZI</name>
<dbReference type="EMBL" id="MU855335">
    <property type="protein sequence ID" value="KAK3906127.1"/>
    <property type="molecule type" value="Genomic_DNA"/>
</dbReference>
<dbReference type="PANTHER" id="PTHR21015">
    <property type="entry name" value="UDP-N-ACETYLGLUCOSAMINE--N-ACETYLMURAMYL-(PENTAPEPTIDE) PYROPHOSPHORYL-UNDECAPRENOL N-ACETYLGLUCOSAMINE TRANSFERASE 1"/>
    <property type="match status" value="1"/>
</dbReference>
<dbReference type="Gene3D" id="3.40.50.2000">
    <property type="entry name" value="Glycogen Phosphorylase B"/>
    <property type="match status" value="2"/>
</dbReference>
<dbReference type="InterPro" id="IPR010610">
    <property type="entry name" value="EryCIII-like_C"/>
</dbReference>
<protein>
    <submittedName>
        <fullName evidence="3">Glycosyltransferase</fullName>
    </submittedName>
</protein>
<evidence type="ECO:0000313" key="3">
    <source>
        <dbReference type="EMBL" id="KAK3906127.1"/>
    </source>
</evidence>
<organism evidence="3 4">
    <name type="scientific">Staphylotrichum tortipilum</name>
    <dbReference type="NCBI Taxonomy" id="2831512"/>
    <lineage>
        <taxon>Eukaryota</taxon>
        <taxon>Fungi</taxon>
        <taxon>Dikarya</taxon>
        <taxon>Ascomycota</taxon>
        <taxon>Pezizomycotina</taxon>
        <taxon>Sordariomycetes</taxon>
        <taxon>Sordariomycetidae</taxon>
        <taxon>Sordariales</taxon>
        <taxon>Chaetomiaceae</taxon>
        <taxon>Staphylotrichum</taxon>
    </lineage>
</organism>
<evidence type="ECO:0000313" key="4">
    <source>
        <dbReference type="Proteomes" id="UP001303889"/>
    </source>
</evidence>